<comment type="caution">
    <text evidence="1">The sequence shown here is derived from an EMBL/GenBank/DDBJ whole genome shotgun (WGS) entry which is preliminary data.</text>
</comment>
<evidence type="ECO:0000313" key="2">
    <source>
        <dbReference type="Proteomes" id="UP001283361"/>
    </source>
</evidence>
<organism evidence="1 2">
    <name type="scientific">Elysia crispata</name>
    <name type="common">lettuce slug</name>
    <dbReference type="NCBI Taxonomy" id="231223"/>
    <lineage>
        <taxon>Eukaryota</taxon>
        <taxon>Metazoa</taxon>
        <taxon>Spiralia</taxon>
        <taxon>Lophotrochozoa</taxon>
        <taxon>Mollusca</taxon>
        <taxon>Gastropoda</taxon>
        <taxon>Heterobranchia</taxon>
        <taxon>Euthyneura</taxon>
        <taxon>Panpulmonata</taxon>
        <taxon>Sacoglossa</taxon>
        <taxon>Placobranchoidea</taxon>
        <taxon>Plakobranchidae</taxon>
        <taxon>Elysia</taxon>
    </lineage>
</organism>
<dbReference type="EMBL" id="JAWDGP010001724">
    <property type="protein sequence ID" value="KAK3788856.1"/>
    <property type="molecule type" value="Genomic_DNA"/>
</dbReference>
<keyword evidence="2" id="KW-1185">Reference proteome</keyword>
<sequence length="141" mass="15116">MENDDQDVRSCRFVAHQFSTALPPVTACQASSDVSAAWQTSQTAYTQGGSASLALAAPYIHLTPAGTCGCHQTSEQLTLSRLNKGHEYLSYVPTVVDVRACDRQRLTASHLHIETIDGERAAIGKQIVPNPISPALNLTPV</sequence>
<reference evidence="1" key="1">
    <citation type="journal article" date="2023" name="G3 (Bethesda)">
        <title>A reference genome for the long-term kleptoplast-retaining sea slug Elysia crispata morphotype clarki.</title>
        <authorList>
            <person name="Eastman K.E."/>
            <person name="Pendleton A.L."/>
            <person name="Shaikh M.A."/>
            <person name="Suttiyut T."/>
            <person name="Ogas R."/>
            <person name="Tomko P."/>
            <person name="Gavelis G."/>
            <person name="Widhalm J.R."/>
            <person name="Wisecaver J.H."/>
        </authorList>
    </citation>
    <scope>NUCLEOTIDE SEQUENCE</scope>
    <source>
        <strain evidence="1">ECLA1</strain>
    </source>
</reference>
<proteinExistence type="predicted"/>
<dbReference type="AlphaFoldDB" id="A0AAE1AKG4"/>
<accession>A0AAE1AKG4</accession>
<protein>
    <submittedName>
        <fullName evidence="1">Uncharacterized protein</fullName>
    </submittedName>
</protein>
<gene>
    <name evidence="1" type="ORF">RRG08_021072</name>
</gene>
<evidence type="ECO:0000313" key="1">
    <source>
        <dbReference type="EMBL" id="KAK3788856.1"/>
    </source>
</evidence>
<name>A0AAE1AKG4_9GAST</name>
<dbReference type="Proteomes" id="UP001283361">
    <property type="component" value="Unassembled WGS sequence"/>
</dbReference>